<dbReference type="InterPro" id="IPR046457">
    <property type="entry name" value="PMI_typeI_cat"/>
</dbReference>
<dbReference type="PANTHER" id="PTHR10309:SF4">
    <property type="entry name" value="MANNOSE-6-PHOSPHATE ISOMERASE"/>
    <property type="match status" value="1"/>
</dbReference>
<keyword evidence="17" id="KW-1185">Reference proteome</keyword>
<dbReference type="Proteomes" id="UP001301769">
    <property type="component" value="Unassembled WGS sequence"/>
</dbReference>
<dbReference type="InterPro" id="IPR003313">
    <property type="entry name" value="AraC-bd"/>
</dbReference>
<dbReference type="GO" id="GO:0003677">
    <property type="term" value="F:DNA binding"/>
    <property type="evidence" value="ECO:0007669"/>
    <property type="project" value="UniProtKB-KW"/>
</dbReference>
<evidence type="ECO:0000313" key="16">
    <source>
        <dbReference type="EMBL" id="KAK4211477.1"/>
    </source>
</evidence>
<evidence type="ECO:0000256" key="4">
    <source>
        <dbReference type="ARBA" id="ARBA00010772"/>
    </source>
</evidence>
<dbReference type="NCBIfam" id="TIGR00218">
    <property type="entry name" value="manA"/>
    <property type="match status" value="1"/>
</dbReference>
<feature type="binding site" evidence="13">
    <location>
        <position position="143"/>
    </location>
    <ligand>
        <name>Zn(2+)</name>
        <dbReference type="ChEBI" id="CHEBI:29105"/>
    </ligand>
</feature>
<dbReference type="Gene3D" id="2.60.120.10">
    <property type="entry name" value="Jelly Rolls"/>
    <property type="match status" value="2"/>
</dbReference>
<evidence type="ECO:0000259" key="15">
    <source>
        <dbReference type="Pfam" id="PF20511"/>
    </source>
</evidence>
<proteinExistence type="inferred from homology"/>
<protein>
    <recommendedName>
        <fullName evidence="6">Mannose-6-phosphate isomerase</fullName>
        <ecNumber evidence="5">5.3.1.8</ecNumber>
    </recommendedName>
    <alternativeName>
        <fullName evidence="11">Phosphohexomutase</fullName>
    </alternativeName>
    <alternativeName>
        <fullName evidence="12">Phosphomannose isomerase</fullName>
    </alternativeName>
</protein>
<evidence type="ECO:0000256" key="5">
    <source>
        <dbReference type="ARBA" id="ARBA00011956"/>
    </source>
</evidence>
<keyword evidence="10 16" id="KW-0413">Isomerase</keyword>
<name>A0AAN7B653_9PEZI</name>
<feature type="binding site" evidence="13">
    <location>
        <position position="116"/>
    </location>
    <ligand>
        <name>Zn(2+)</name>
        <dbReference type="ChEBI" id="CHEBI:29105"/>
    </ligand>
</feature>
<dbReference type="GO" id="GO:0008270">
    <property type="term" value="F:zinc ion binding"/>
    <property type="evidence" value="ECO:0007669"/>
    <property type="project" value="InterPro"/>
</dbReference>
<feature type="binding site" evidence="13">
    <location>
        <position position="118"/>
    </location>
    <ligand>
        <name>Zn(2+)</name>
        <dbReference type="ChEBI" id="CHEBI:29105"/>
    </ligand>
</feature>
<dbReference type="Pfam" id="PF20511">
    <property type="entry name" value="PMI_typeI_cat"/>
    <property type="match status" value="1"/>
</dbReference>
<dbReference type="Pfam" id="PF02311">
    <property type="entry name" value="AraC_binding"/>
    <property type="match status" value="1"/>
</dbReference>
<dbReference type="PANTHER" id="PTHR10309">
    <property type="entry name" value="MANNOSE-6-PHOSPHATE ISOMERASE"/>
    <property type="match status" value="1"/>
</dbReference>
<dbReference type="CDD" id="cd07011">
    <property type="entry name" value="cupin_PMI_type_I_N"/>
    <property type="match status" value="1"/>
</dbReference>
<comment type="catalytic activity">
    <reaction evidence="1">
        <text>D-mannose 6-phosphate = D-fructose 6-phosphate</text>
        <dbReference type="Rhea" id="RHEA:12356"/>
        <dbReference type="ChEBI" id="CHEBI:58735"/>
        <dbReference type="ChEBI" id="CHEBI:61527"/>
        <dbReference type="EC" id="5.3.1.8"/>
    </reaction>
</comment>
<feature type="binding site" evidence="13">
    <location>
        <position position="272"/>
    </location>
    <ligand>
        <name>Zn(2+)</name>
        <dbReference type="ChEBI" id="CHEBI:29105"/>
    </ligand>
</feature>
<dbReference type="SUPFAM" id="SSF51182">
    <property type="entry name" value="RmlC-like cupins"/>
    <property type="match status" value="1"/>
</dbReference>
<dbReference type="InterPro" id="IPR014710">
    <property type="entry name" value="RmlC-like_jellyroll"/>
</dbReference>
<evidence type="ECO:0000256" key="3">
    <source>
        <dbReference type="ARBA" id="ARBA00004666"/>
    </source>
</evidence>
<dbReference type="EMBL" id="MU858148">
    <property type="protein sequence ID" value="KAK4211477.1"/>
    <property type="molecule type" value="Genomic_DNA"/>
</dbReference>
<evidence type="ECO:0000256" key="2">
    <source>
        <dbReference type="ARBA" id="ARBA00002564"/>
    </source>
</evidence>
<reference evidence="16" key="2">
    <citation type="submission" date="2023-05" db="EMBL/GenBank/DDBJ databases">
        <authorList>
            <consortium name="Lawrence Berkeley National Laboratory"/>
            <person name="Steindorff A."/>
            <person name="Hensen N."/>
            <person name="Bonometti L."/>
            <person name="Westerberg I."/>
            <person name="Brannstrom I.O."/>
            <person name="Guillou S."/>
            <person name="Cros-Aarteil S."/>
            <person name="Calhoun S."/>
            <person name="Haridas S."/>
            <person name="Kuo A."/>
            <person name="Mondo S."/>
            <person name="Pangilinan J."/>
            <person name="Riley R."/>
            <person name="Labutti K."/>
            <person name="Andreopoulos B."/>
            <person name="Lipzen A."/>
            <person name="Chen C."/>
            <person name="Yanf M."/>
            <person name="Daum C."/>
            <person name="Ng V."/>
            <person name="Clum A."/>
            <person name="Ohm R."/>
            <person name="Martin F."/>
            <person name="Silar P."/>
            <person name="Natvig D."/>
            <person name="Lalanne C."/>
            <person name="Gautier V."/>
            <person name="Ament-Velasquez S.L."/>
            <person name="Kruys A."/>
            <person name="Hutchinson M.I."/>
            <person name="Powell A.J."/>
            <person name="Barry K."/>
            <person name="Miller A.N."/>
            <person name="Grigoriev I.V."/>
            <person name="Debuchy R."/>
            <person name="Gladieux P."/>
            <person name="Thoren M.H."/>
            <person name="Johannesson H."/>
        </authorList>
    </citation>
    <scope>NUCLEOTIDE SEQUENCE</scope>
    <source>
        <strain evidence="16">PSN293</strain>
    </source>
</reference>
<keyword evidence="8 13" id="KW-0862">Zinc</keyword>
<dbReference type="PRINTS" id="PR00714">
    <property type="entry name" value="MAN6PISMRASE"/>
</dbReference>
<comment type="pathway">
    <text evidence="3">Nucleotide-sugar biosynthesis; GDP-alpha-D-mannose biosynthesis; alpha-D-mannose 1-phosphate from D-fructose 6-phosphate: step 1/2.</text>
</comment>
<sequence>MTDRVFQLIGSCNNFPWGQKGSKSLAARLCAKADKEFSPEDDKPYSELWFGDYPDFPARVLSTRELLSDVLDKNKETLLGKRVIEEELLYSGGKQTGQHLPYLPKILSIAKALPLQIHPDKYLAEKLHAEDPETFTDANHKPEIAIALTPFEVFAGFKPAQEIQALFTQIPDLRQFIPDSAQNSTNWDENSLRELVLTVLRATPETVKSVAAALQKADLSSMKKQTYIQDLLPRLQEQYSERDPATLVALLTMNYMTLLPGEALYIPADGIHAYLSGDIVECMARSNNVVNAGFCGPSEMNNLELFAKSLTFGEQNVEDLYLKYEEIGSSKTRVYNPPIREFRVLRTTLGGGDFEVLGQYDGPGVFIVTKGRGQFKADGKEFGLEEGSIYFVAPGVEVQFEASKDQELEVFTVVV</sequence>
<evidence type="ECO:0000256" key="10">
    <source>
        <dbReference type="ARBA" id="ARBA00023235"/>
    </source>
</evidence>
<gene>
    <name evidence="16" type="ORF">QBC37DRAFT_426871</name>
</gene>
<comment type="function">
    <text evidence="2">Involved in the synthesis of the GDP-mannose and dolichol-phosphate-mannose required for a number of critical mannosyl transfer reactions.</text>
</comment>
<reference evidence="16" key="1">
    <citation type="journal article" date="2023" name="Mol. Phylogenet. Evol.">
        <title>Genome-scale phylogeny and comparative genomics of the fungal order Sordariales.</title>
        <authorList>
            <person name="Hensen N."/>
            <person name="Bonometti L."/>
            <person name="Westerberg I."/>
            <person name="Brannstrom I.O."/>
            <person name="Guillou S."/>
            <person name="Cros-Aarteil S."/>
            <person name="Calhoun S."/>
            <person name="Haridas S."/>
            <person name="Kuo A."/>
            <person name="Mondo S."/>
            <person name="Pangilinan J."/>
            <person name="Riley R."/>
            <person name="LaButti K."/>
            <person name="Andreopoulos B."/>
            <person name="Lipzen A."/>
            <person name="Chen C."/>
            <person name="Yan M."/>
            <person name="Daum C."/>
            <person name="Ng V."/>
            <person name="Clum A."/>
            <person name="Steindorff A."/>
            <person name="Ohm R.A."/>
            <person name="Martin F."/>
            <person name="Silar P."/>
            <person name="Natvig D.O."/>
            <person name="Lalanne C."/>
            <person name="Gautier V."/>
            <person name="Ament-Velasquez S.L."/>
            <person name="Kruys A."/>
            <person name="Hutchinson M.I."/>
            <person name="Powell A.J."/>
            <person name="Barry K."/>
            <person name="Miller A.N."/>
            <person name="Grigoriev I.V."/>
            <person name="Debuchy R."/>
            <person name="Gladieux P."/>
            <person name="Hiltunen Thoren M."/>
            <person name="Johannesson H."/>
        </authorList>
    </citation>
    <scope>NUCLEOTIDE SEQUENCE</scope>
    <source>
        <strain evidence="16">PSN293</strain>
    </source>
</reference>
<dbReference type="GO" id="GO:0006355">
    <property type="term" value="P:regulation of DNA-templated transcription"/>
    <property type="evidence" value="ECO:0007669"/>
    <property type="project" value="InterPro"/>
</dbReference>
<evidence type="ECO:0000256" key="9">
    <source>
        <dbReference type="ARBA" id="ARBA00023125"/>
    </source>
</evidence>
<evidence type="ECO:0000256" key="8">
    <source>
        <dbReference type="ARBA" id="ARBA00022833"/>
    </source>
</evidence>
<comment type="similarity">
    <text evidence="4">Belongs to the mannose-6-phosphate isomerase type 1 family.</text>
</comment>
<dbReference type="GO" id="GO:0005829">
    <property type="term" value="C:cytosol"/>
    <property type="evidence" value="ECO:0007669"/>
    <property type="project" value="TreeGrafter"/>
</dbReference>
<evidence type="ECO:0000256" key="13">
    <source>
        <dbReference type="PIRSR" id="PIRSR001480-2"/>
    </source>
</evidence>
<evidence type="ECO:0000256" key="12">
    <source>
        <dbReference type="ARBA" id="ARBA00030762"/>
    </source>
</evidence>
<dbReference type="GO" id="GO:0009298">
    <property type="term" value="P:GDP-mannose biosynthetic process"/>
    <property type="evidence" value="ECO:0007669"/>
    <property type="project" value="InterPro"/>
</dbReference>
<dbReference type="InterPro" id="IPR011051">
    <property type="entry name" value="RmlC_Cupin_sf"/>
</dbReference>
<accession>A0AAN7B653</accession>
<keyword evidence="9" id="KW-0238">DNA-binding</keyword>
<dbReference type="Gene3D" id="1.10.441.10">
    <property type="entry name" value="Phosphomannose Isomerase, domain 2"/>
    <property type="match status" value="1"/>
</dbReference>
<dbReference type="GO" id="GO:0004476">
    <property type="term" value="F:mannose-6-phosphate isomerase activity"/>
    <property type="evidence" value="ECO:0007669"/>
    <property type="project" value="UniProtKB-EC"/>
</dbReference>
<dbReference type="InterPro" id="IPR001250">
    <property type="entry name" value="Man6P_Isoase-1"/>
</dbReference>
<comment type="cofactor">
    <cofactor evidence="13">
        <name>Zn(2+)</name>
        <dbReference type="ChEBI" id="CHEBI:29105"/>
    </cofactor>
    <text evidence="13">Binds 1 zinc ion per subunit.</text>
</comment>
<comment type="caution">
    <text evidence="16">The sequence shown here is derived from an EMBL/GenBank/DDBJ whole genome shotgun (WGS) entry which is preliminary data.</text>
</comment>
<dbReference type="GO" id="GO:0005975">
    <property type="term" value="P:carbohydrate metabolic process"/>
    <property type="evidence" value="ECO:0007669"/>
    <property type="project" value="InterPro"/>
</dbReference>
<dbReference type="AlphaFoldDB" id="A0AAN7B653"/>
<feature type="domain" description="Phosphomannose isomerase type I catalytic" evidence="15">
    <location>
        <begin position="5"/>
        <end position="159"/>
    </location>
</feature>
<evidence type="ECO:0000313" key="17">
    <source>
        <dbReference type="Proteomes" id="UP001301769"/>
    </source>
</evidence>
<dbReference type="PIRSF" id="PIRSF001480">
    <property type="entry name" value="Mannose-6-phosphate_isomerase"/>
    <property type="match status" value="1"/>
</dbReference>
<keyword evidence="7 13" id="KW-0479">Metal-binding</keyword>
<feature type="domain" description="AraC-type arabinose-binding/dimerisation" evidence="14">
    <location>
        <begin position="366"/>
        <end position="413"/>
    </location>
</feature>
<evidence type="ECO:0000256" key="7">
    <source>
        <dbReference type="ARBA" id="ARBA00022723"/>
    </source>
</evidence>
<evidence type="ECO:0000256" key="1">
    <source>
        <dbReference type="ARBA" id="ARBA00000757"/>
    </source>
</evidence>
<evidence type="ECO:0000256" key="6">
    <source>
        <dbReference type="ARBA" id="ARBA00018236"/>
    </source>
</evidence>
<evidence type="ECO:0000259" key="14">
    <source>
        <dbReference type="Pfam" id="PF02311"/>
    </source>
</evidence>
<dbReference type="InterPro" id="IPR016305">
    <property type="entry name" value="Mannose-6-P_Isomerase"/>
</dbReference>
<evidence type="ECO:0000256" key="11">
    <source>
        <dbReference type="ARBA" id="ARBA00029741"/>
    </source>
</evidence>
<dbReference type="EC" id="5.3.1.8" evidence="5"/>
<organism evidence="16 17">
    <name type="scientific">Rhypophila decipiens</name>
    <dbReference type="NCBI Taxonomy" id="261697"/>
    <lineage>
        <taxon>Eukaryota</taxon>
        <taxon>Fungi</taxon>
        <taxon>Dikarya</taxon>
        <taxon>Ascomycota</taxon>
        <taxon>Pezizomycotina</taxon>
        <taxon>Sordariomycetes</taxon>
        <taxon>Sordariomycetidae</taxon>
        <taxon>Sordariales</taxon>
        <taxon>Naviculisporaceae</taxon>
        <taxon>Rhypophila</taxon>
    </lineage>
</organism>